<sequence length="360" mass="40974">MPSNCPLLDWVHPALRATPDQKTFLLEYLERRPLLAQKEWKTPDGRVDALAEWAELKERLNAIPRGSEKSTEKWLKIQNPIGRPSYVPFSPGQVRRPVLRDVSNTFSGSVSLGSNSTLAQSAASHSNVQHSSYQQLIDEDGWEIPPSSVLCNLSKCGTVPHFVPRPSWILEKYLREKKIQRYRTVRDSQDPFNVSCNHFTHHYRLSQDMLRWLAHELRPFLSERTSSLAIPMERKLLCALSFYATGGYQRDVGSHIDHALCKATVCNIINETTDAIQHPDFACRFIKFPRTREEAQVIIDRNRALGCRIPNVVGFIDGSLIRIMKPGLQANIQAHIGRNSAACINAQFVSLVMLRLFYET</sequence>
<organism evidence="1 2">
    <name type="scientific">Frankliniella fusca</name>
    <dbReference type="NCBI Taxonomy" id="407009"/>
    <lineage>
        <taxon>Eukaryota</taxon>
        <taxon>Metazoa</taxon>
        <taxon>Ecdysozoa</taxon>
        <taxon>Arthropoda</taxon>
        <taxon>Hexapoda</taxon>
        <taxon>Insecta</taxon>
        <taxon>Pterygota</taxon>
        <taxon>Neoptera</taxon>
        <taxon>Paraneoptera</taxon>
        <taxon>Thysanoptera</taxon>
        <taxon>Terebrantia</taxon>
        <taxon>Thripoidea</taxon>
        <taxon>Thripidae</taxon>
        <taxon>Frankliniella</taxon>
    </lineage>
</organism>
<dbReference type="EMBL" id="JAHWGI010001270">
    <property type="protein sequence ID" value="KAK3926719.1"/>
    <property type="molecule type" value="Genomic_DNA"/>
</dbReference>
<proteinExistence type="predicted"/>
<protein>
    <submittedName>
        <fullName evidence="1">60 kDa SS-A/Ro ribonucleoprotein</fullName>
    </submittedName>
</protein>
<evidence type="ECO:0000313" key="2">
    <source>
        <dbReference type="Proteomes" id="UP001219518"/>
    </source>
</evidence>
<dbReference type="Proteomes" id="UP001219518">
    <property type="component" value="Unassembled WGS sequence"/>
</dbReference>
<comment type="caution">
    <text evidence="1">The sequence shown here is derived from an EMBL/GenBank/DDBJ whole genome shotgun (WGS) entry which is preliminary data.</text>
</comment>
<accession>A0AAE1LQ21</accession>
<dbReference type="AlphaFoldDB" id="A0AAE1LQ21"/>
<reference evidence="1" key="1">
    <citation type="submission" date="2021-07" db="EMBL/GenBank/DDBJ databases">
        <authorList>
            <person name="Catto M.A."/>
            <person name="Jacobson A."/>
            <person name="Kennedy G."/>
            <person name="Labadie P."/>
            <person name="Hunt B.G."/>
            <person name="Srinivasan R."/>
        </authorList>
    </citation>
    <scope>NUCLEOTIDE SEQUENCE</scope>
    <source>
        <strain evidence="1">PL_HMW_Pooled</strain>
        <tissue evidence="1">Head</tissue>
    </source>
</reference>
<keyword evidence="1" id="KW-0687">Ribonucleoprotein</keyword>
<dbReference type="GO" id="GO:1990904">
    <property type="term" value="C:ribonucleoprotein complex"/>
    <property type="evidence" value="ECO:0007669"/>
    <property type="project" value="UniProtKB-KW"/>
</dbReference>
<reference evidence="1" key="2">
    <citation type="journal article" date="2023" name="BMC Genomics">
        <title>Pest status, molecular evolution, and epigenetic factors derived from the genome assembly of Frankliniella fusca, a thysanopteran phytovirus vector.</title>
        <authorList>
            <person name="Catto M.A."/>
            <person name="Labadie P.E."/>
            <person name="Jacobson A.L."/>
            <person name="Kennedy G.G."/>
            <person name="Srinivasan R."/>
            <person name="Hunt B.G."/>
        </authorList>
    </citation>
    <scope>NUCLEOTIDE SEQUENCE</scope>
    <source>
        <strain evidence="1">PL_HMW_Pooled</strain>
    </source>
</reference>
<name>A0AAE1LQ21_9NEOP</name>
<gene>
    <name evidence="1" type="ORF">KUF71_015055</name>
</gene>
<keyword evidence="2" id="KW-1185">Reference proteome</keyword>
<evidence type="ECO:0000313" key="1">
    <source>
        <dbReference type="EMBL" id="KAK3926719.1"/>
    </source>
</evidence>